<name>A0A8J7Z102_9CYAN</name>
<dbReference type="Gene3D" id="3.90.1140.10">
    <property type="entry name" value="Cyclic phosphodiesterase"/>
    <property type="match status" value="1"/>
</dbReference>
<dbReference type="AlphaFoldDB" id="A0A8J7Z102"/>
<dbReference type="SUPFAM" id="SSF55144">
    <property type="entry name" value="LigT-like"/>
    <property type="match status" value="1"/>
</dbReference>
<dbReference type="InterPro" id="IPR015069">
    <property type="entry name" value="2H-PEstase_DUF1868"/>
</dbReference>
<comment type="caution">
    <text evidence="2">The sequence shown here is derived from an EMBL/GenBank/DDBJ whole genome shotgun (WGS) entry which is preliminary data.</text>
</comment>
<dbReference type="Pfam" id="PF08975">
    <property type="entry name" value="2H-phosphodiest"/>
    <property type="match status" value="1"/>
</dbReference>
<evidence type="ECO:0000313" key="2">
    <source>
        <dbReference type="EMBL" id="NDJ16148.1"/>
    </source>
</evidence>
<feature type="domain" description="DUF1868" evidence="1">
    <location>
        <begin position="42"/>
        <end position="105"/>
    </location>
</feature>
<protein>
    <submittedName>
        <fullName evidence="2">DUF1868 domain-containing protein</fullName>
    </submittedName>
</protein>
<reference evidence="2" key="1">
    <citation type="submission" date="2019-12" db="EMBL/GenBank/DDBJ databases">
        <title>High-Quality draft genome sequences of three cyanobacteria isolated from the limestone walls of the Old Cathedral of Coimbra.</title>
        <authorList>
            <person name="Tiago I."/>
            <person name="Soares F."/>
            <person name="Portugal A."/>
        </authorList>
    </citation>
    <scope>NUCLEOTIDE SEQUENCE</scope>
    <source>
        <strain evidence="2">A</strain>
    </source>
</reference>
<evidence type="ECO:0000313" key="3">
    <source>
        <dbReference type="Proteomes" id="UP000646053"/>
    </source>
</evidence>
<keyword evidence="3" id="KW-1185">Reference proteome</keyword>
<proteinExistence type="predicted"/>
<gene>
    <name evidence="2" type="ORF">GS601_02405</name>
</gene>
<dbReference type="EMBL" id="WVIE01000002">
    <property type="protein sequence ID" value="NDJ16148.1"/>
    <property type="molecule type" value="Genomic_DNA"/>
</dbReference>
<accession>A0A8J7Z102</accession>
<dbReference type="InterPro" id="IPR009097">
    <property type="entry name" value="Cyclic_Pdiesterase"/>
</dbReference>
<sequence length="258" mass="29887">MDENYQTYLNRVMRLTLPETHRSQAQHLQESPKFQRSAEGWQATPFPGFAVVTPAGKDDQKNVALYDYLHAYQRQLQQQIGADILALVPPDSFHLTLADLIWDSAYRHACETPGFDQRLRDRVASSFRQCEPMANNAPLRFQVLGLMVMTRAIALCLAPTDEDAYDRVIRLRRAIYQNPDVIELGIEQQYYFTPHITLGYFGELEPNLDKAALVQSLDALNQQWIGSSFDFWVYTAEVRKFDDMATYFREPDWATFEF</sequence>
<dbReference type="Proteomes" id="UP000646053">
    <property type="component" value="Unassembled WGS sequence"/>
</dbReference>
<organism evidence="2 3">
    <name type="scientific">Myxacorys almedinensis A</name>
    <dbReference type="NCBI Taxonomy" id="2690445"/>
    <lineage>
        <taxon>Bacteria</taxon>
        <taxon>Bacillati</taxon>
        <taxon>Cyanobacteriota</taxon>
        <taxon>Cyanophyceae</taxon>
        <taxon>Leptolyngbyales</taxon>
        <taxon>Leptolyngbyaceae</taxon>
        <taxon>Myxacorys</taxon>
        <taxon>Myxacorys almedinensis</taxon>
    </lineage>
</organism>
<evidence type="ECO:0000259" key="1">
    <source>
        <dbReference type="Pfam" id="PF08975"/>
    </source>
</evidence>